<sequence length="181" mass="19131">MTAGHSFWAPRTGEEAPRVTRGDVRISNLRRGALAHLRGGSMPGPGADSSLGQDASPNHGPGPPCLNCLRAPSGGSCGLTLRFLKSRQILRAQESREDYDCRPPPITPSSCPGPRRIPSQSALEDPVATAPAGSLCLGRQESGIGGFMLRQRTPTSSVTEVSAYRSQDTSLWPSVTLILSI</sequence>
<reference evidence="2" key="1">
    <citation type="submission" date="2023-04" db="EMBL/GenBank/DDBJ databases">
        <authorList>
            <consortium name="ELIXIR-Norway"/>
        </authorList>
    </citation>
    <scope>NUCLEOTIDE SEQUENCE [LARGE SCALE GENOMIC DNA]</scope>
</reference>
<dbReference type="Proteomes" id="UP001176941">
    <property type="component" value="Chromosome 28"/>
</dbReference>
<proteinExistence type="predicted"/>
<feature type="compositionally biased region" description="Basic and acidic residues" evidence="1">
    <location>
        <begin position="12"/>
        <end position="24"/>
    </location>
</feature>
<accession>A0ABN8Z3M2</accession>
<feature type="region of interest" description="Disordered" evidence="1">
    <location>
        <begin position="1"/>
        <end position="58"/>
    </location>
</feature>
<protein>
    <submittedName>
        <fullName evidence="2">Uncharacterized protein</fullName>
    </submittedName>
</protein>
<keyword evidence="3" id="KW-1185">Reference proteome</keyword>
<evidence type="ECO:0000313" key="3">
    <source>
        <dbReference type="Proteomes" id="UP001176941"/>
    </source>
</evidence>
<evidence type="ECO:0000313" key="2">
    <source>
        <dbReference type="EMBL" id="CAI9168452.1"/>
    </source>
</evidence>
<evidence type="ECO:0000256" key="1">
    <source>
        <dbReference type="SAM" id="MobiDB-lite"/>
    </source>
</evidence>
<name>A0ABN8Z3M2_RANTA</name>
<feature type="region of interest" description="Disordered" evidence="1">
    <location>
        <begin position="94"/>
        <end position="125"/>
    </location>
</feature>
<gene>
    <name evidence="2" type="ORF">MRATA1EN1_LOCUS17414</name>
</gene>
<organism evidence="2 3">
    <name type="scientific">Rangifer tarandus platyrhynchus</name>
    <name type="common">Svalbard reindeer</name>
    <dbReference type="NCBI Taxonomy" id="3082113"/>
    <lineage>
        <taxon>Eukaryota</taxon>
        <taxon>Metazoa</taxon>
        <taxon>Chordata</taxon>
        <taxon>Craniata</taxon>
        <taxon>Vertebrata</taxon>
        <taxon>Euteleostomi</taxon>
        <taxon>Mammalia</taxon>
        <taxon>Eutheria</taxon>
        <taxon>Laurasiatheria</taxon>
        <taxon>Artiodactyla</taxon>
        <taxon>Ruminantia</taxon>
        <taxon>Pecora</taxon>
        <taxon>Cervidae</taxon>
        <taxon>Odocoileinae</taxon>
        <taxon>Rangifer</taxon>
    </lineage>
</organism>
<dbReference type="EMBL" id="OX459964">
    <property type="protein sequence ID" value="CAI9168452.1"/>
    <property type="molecule type" value="Genomic_DNA"/>
</dbReference>